<gene>
    <name evidence="1" type="ORF">Ahy_A02g008265</name>
</gene>
<evidence type="ECO:0008006" key="3">
    <source>
        <dbReference type="Google" id="ProtNLM"/>
    </source>
</evidence>
<name>A0A445EE08_ARAHY</name>
<comment type="caution">
    <text evidence="1">The sequence shown here is derived from an EMBL/GenBank/DDBJ whole genome shotgun (WGS) entry which is preliminary data.</text>
</comment>
<keyword evidence="2" id="KW-1185">Reference proteome</keyword>
<protein>
    <recommendedName>
        <fullName evidence="3">ATP-dependent DNA helicase</fullName>
    </recommendedName>
</protein>
<dbReference type="Proteomes" id="UP000289738">
    <property type="component" value="Chromosome A02"/>
</dbReference>
<evidence type="ECO:0000313" key="1">
    <source>
        <dbReference type="EMBL" id="RYR73762.1"/>
    </source>
</evidence>
<organism evidence="1 2">
    <name type="scientific">Arachis hypogaea</name>
    <name type="common">Peanut</name>
    <dbReference type="NCBI Taxonomy" id="3818"/>
    <lineage>
        <taxon>Eukaryota</taxon>
        <taxon>Viridiplantae</taxon>
        <taxon>Streptophyta</taxon>
        <taxon>Embryophyta</taxon>
        <taxon>Tracheophyta</taxon>
        <taxon>Spermatophyta</taxon>
        <taxon>Magnoliopsida</taxon>
        <taxon>eudicotyledons</taxon>
        <taxon>Gunneridae</taxon>
        <taxon>Pentapetalae</taxon>
        <taxon>rosids</taxon>
        <taxon>fabids</taxon>
        <taxon>Fabales</taxon>
        <taxon>Fabaceae</taxon>
        <taxon>Papilionoideae</taxon>
        <taxon>50 kb inversion clade</taxon>
        <taxon>dalbergioids sensu lato</taxon>
        <taxon>Dalbergieae</taxon>
        <taxon>Pterocarpus clade</taxon>
        <taxon>Arachis</taxon>
    </lineage>
</organism>
<accession>A0A445EE08</accession>
<proteinExistence type="predicted"/>
<sequence>MSGDNIDSKFEICFPKYIVIPSLNQAFNKLVHFSYPNILKNISLKDFFKVRIILTLTLDIVEDINSYLMTIILEENNYILIWIQFV</sequence>
<evidence type="ECO:0000313" key="2">
    <source>
        <dbReference type="Proteomes" id="UP000289738"/>
    </source>
</evidence>
<reference evidence="1 2" key="1">
    <citation type="submission" date="2019-01" db="EMBL/GenBank/DDBJ databases">
        <title>Sequencing of cultivated peanut Arachis hypogaea provides insights into genome evolution and oil improvement.</title>
        <authorList>
            <person name="Chen X."/>
        </authorList>
    </citation>
    <scope>NUCLEOTIDE SEQUENCE [LARGE SCALE GENOMIC DNA]</scope>
    <source>
        <strain evidence="2">cv. Fuhuasheng</strain>
        <tissue evidence="1">Leaves</tissue>
    </source>
</reference>
<dbReference type="AlphaFoldDB" id="A0A445EE08"/>
<dbReference type="EMBL" id="SDMP01000002">
    <property type="protein sequence ID" value="RYR73762.1"/>
    <property type="molecule type" value="Genomic_DNA"/>
</dbReference>